<feature type="transmembrane region" description="Helical" evidence="8">
    <location>
        <begin position="68"/>
        <end position="94"/>
    </location>
</feature>
<dbReference type="AlphaFoldDB" id="A0A9D9I6I8"/>
<evidence type="ECO:0000313" key="9">
    <source>
        <dbReference type="EMBL" id="MBO8466224.1"/>
    </source>
</evidence>
<feature type="transmembrane region" description="Helical" evidence="8">
    <location>
        <begin position="38"/>
        <end position="56"/>
    </location>
</feature>
<organism evidence="9 10">
    <name type="scientific">Candidatus Cryptobacteroides faecipullorum</name>
    <dbReference type="NCBI Taxonomy" id="2840764"/>
    <lineage>
        <taxon>Bacteria</taxon>
        <taxon>Pseudomonadati</taxon>
        <taxon>Bacteroidota</taxon>
        <taxon>Bacteroidia</taxon>
        <taxon>Bacteroidales</taxon>
        <taxon>Candidatus Cryptobacteroides</taxon>
    </lineage>
</organism>
<dbReference type="PANTHER" id="PTHR21716:SF53">
    <property type="entry name" value="PERMEASE PERM-RELATED"/>
    <property type="match status" value="1"/>
</dbReference>
<feature type="transmembrane region" description="Helical" evidence="8">
    <location>
        <begin position="249"/>
        <end position="282"/>
    </location>
</feature>
<dbReference type="GO" id="GO:0005886">
    <property type="term" value="C:plasma membrane"/>
    <property type="evidence" value="ECO:0007669"/>
    <property type="project" value="UniProtKB-SubCell"/>
</dbReference>
<comment type="subcellular location">
    <subcellularLocation>
        <location evidence="1">Cell membrane</location>
        <topology evidence="1">Multi-pass membrane protein</topology>
    </subcellularLocation>
</comment>
<comment type="caution">
    <text evidence="9">The sequence shown here is derived from an EMBL/GenBank/DDBJ whole genome shotgun (WGS) entry which is preliminary data.</text>
</comment>
<sequence>MMERERSIDTLARYMMYTAVAVVILAICWFFRDVIVYMLAAGLVSLIGRPIMTFFNRLKIKGKGLPSWIYAILTLIIVIGLFLAVLATIIPIIAGIAKDISMVNVEHAASSISIPLKEINDFLITRFPSLGSDFRIETAILNEVKHLNFINVSLFSSIINSVASFIASFGVGIFSVMFIAFFFLKDEKLFANIIGALVPDKHEANAREAYKDIEHLLSRYFIGLIVEIFGIALIDFLGLVFIVRLGFNASIGIAFICGVLNIIPYVGPFIGGVIGTVLAVVMKYCCNMPVGLDVNFWVFIIIIVAIFWFAQIIDGLIYQPVIYSNSIKANALEIFIVLLMAGYMGGILGMLVAIPCYTVIRVIAARFFQNVKFIRKLTGGISR</sequence>
<evidence type="ECO:0000256" key="8">
    <source>
        <dbReference type="SAM" id="Phobius"/>
    </source>
</evidence>
<keyword evidence="7 8" id="KW-0472">Membrane</keyword>
<evidence type="ECO:0000256" key="4">
    <source>
        <dbReference type="ARBA" id="ARBA00022475"/>
    </source>
</evidence>
<evidence type="ECO:0000313" key="10">
    <source>
        <dbReference type="Proteomes" id="UP000823660"/>
    </source>
</evidence>
<reference evidence="9" key="2">
    <citation type="journal article" date="2021" name="PeerJ">
        <title>Extensive microbial diversity within the chicken gut microbiome revealed by metagenomics and culture.</title>
        <authorList>
            <person name="Gilroy R."/>
            <person name="Ravi A."/>
            <person name="Getino M."/>
            <person name="Pursley I."/>
            <person name="Horton D.L."/>
            <person name="Alikhan N.F."/>
            <person name="Baker D."/>
            <person name="Gharbi K."/>
            <person name="Hall N."/>
            <person name="Watson M."/>
            <person name="Adriaenssens E.M."/>
            <person name="Foster-Nyarko E."/>
            <person name="Jarju S."/>
            <person name="Secka A."/>
            <person name="Antonio M."/>
            <person name="Oren A."/>
            <person name="Chaudhuri R.R."/>
            <person name="La Ragione R."/>
            <person name="Hildebrand F."/>
            <person name="Pallen M.J."/>
        </authorList>
    </citation>
    <scope>NUCLEOTIDE SEQUENCE</scope>
    <source>
        <strain evidence="9">B1-15692</strain>
    </source>
</reference>
<gene>
    <name evidence="9" type="ORF">IAB99_00485</name>
</gene>
<dbReference type="Pfam" id="PF01594">
    <property type="entry name" value="AI-2E_transport"/>
    <property type="match status" value="1"/>
</dbReference>
<dbReference type="GO" id="GO:0055085">
    <property type="term" value="P:transmembrane transport"/>
    <property type="evidence" value="ECO:0007669"/>
    <property type="project" value="TreeGrafter"/>
</dbReference>
<proteinExistence type="inferred from homology"/>
<comment type="similarity">
    <text evidence="2">Belongs to the autoinducer-2 exporter (AI-2E) (TC 2.A.86) family.</text>
</comment>
<evidence type="ECO:0000256" key="1">
    <source>
        <dbReference type="ARBA" id="ARBA00004651"/>
    </source>
</evidence>
<dbReference type="EMBL" id="JADIMH010000005">
    <property type="protein sequence ID" value="MBO8466224.1"/>
    <property type="molecule type" value="Genomic_DNA"/>
</dbReference>
<evidence type="ECO:0000256" key="7">
    <source>
        <dbReference type="ARBA" id="ARBA00023136"/>
    </source>
</evidence>
<keyword evidence="3" id="KW-0813">Transport</keyword>
<feature type="transmembrane region" description="Helical" evidence="8">
    <location>
        <begin position="334"/>
        <end position="360"/>
    </location>
</feature>
<keyword evidence="5 8" id="KW-0812">Transmembrane</keyword>
<feature type="transmembrane region" description="Helical" evidence="8">
    <location>
        <begin position="162"/>
        <end position="184"/>
    </location>
</feature>
<protein>
    <submittedName>
        <fullName evidence="9">AI-2E family transporter</fullName>
    </submittedName>
</protein>
<dbReference type="InterPro" id="IPR002549">
    <property type="entry name" value="AI-2E-like"/>
</dbReference>
<evidence type="ECO:0000256" key="3">
    <source>
        <dbReference type="ARBA" id="ARBA00022448"/>
    </source>
</evidence>
<keyword evidence="6 8" id="KW-1133">Transmembrane helix</keyword>
<keyword evidence="4" id="KW-1003">Cell membrane</keyword>
<accession>A0A9D9I6I8</accession>
<feature type="transmembrane region" description="Helical" evidence="8">
    <location>
        <begin position="12"/>
        <end position="32"/>
    </location>
</feature>
<dbReference type="PANTHER" id="PTHR21716">
    <property type="entry name" value="TRANSMEMBRANE PROTEIN"/>
    <property type="match status" value="1"/>
</dbReference>
<evidence type="ECO:0000256" key="6">
    <source>
        <dbReference type="ARBA" id="ARBA00022989"/>
    </source>
</evidence>
<feature type="transmembrane region" description="Helical" evidence="8">
    <location>
        <begin position="294"/>
        <end position="314"/>
    </location>
</feature>
<feature type="transmembrane region" description="Helical" evidence="8">
    <location>
        <begin position="220"/>
        <end position="243"/>
    </location>
</feature>
<reference evidence="9" key="1">
    <citation type="submission" date="2020-10" db="EMBL/GenBank/DDBJ databases">
        <authorList>
            <person name="Gilroy R."/>
        </authorList>
    </citation>
    <scope>NUCLEOTIDE SEQUENCE</scope>
    <source>
        <strain evidence="9">B1-15692</strain>
    </source>
</reference>
<name>A0A9D9I6I8_9BACT</name>
<evidence type="ECO:0000256" key="5">
    <source>
        <dbReference type="ARBA" id="ARBA00022692"/>
    </source>
</evidence>
<evidence type="ECO:0000256" key="2">
    <source>
        <dbReference type="ARBA" id="ARBA00009773"/>
    </source>
</evidence>
<dbReference type="Proteomes" id="UP000823660">
    <property type="component" value="Unassembled WGS sequence"/>
</dbReference>